<dbReference type="RefSeq" id="XP_060301287.1">
    <property type="nucleotide sequence ID" value="XM_060433565.1"/>
</dbReference>
<dbReference type="AlphaFoldDB" id="A0AA40B6G7"/>
<proteinExistence type="predicted"/>
<protein>
    <submittedName>
        <fullName evidence="2">Uncharacterized protein</fullName>
    </submittedName>
</protein>
<reference evidence="2" key="1">
    <citation type="submission" date="2023-06" db="EMBL/GenBank/DDBJ databases">
        <title>Genome-scale phylogeny and comparative genomics of the fungal order Sordariales.</title>
        <authorList>
            <consortium name="Lawrence Berkeley National Laboratory"/>
            <person name="Hensen N."/>
            <person name="Bonometti L."/>
            <person name="Westerberg I."/>
            <person name="Brannstrom I.O."/>
            <person name="Guillou S."/>
            <person name="Cros-Aarteil S."/>
            <person name="Calhoun S."/>
            <person name="Haridas S."/>
            <person name="Kuo A."/>
            <person name="Mondo S."/>
            <person name="Pangilinan J."/>
            <person name="Riley R."/>
            <person name="LaButti K."/>
            <person name="Andreopoulos B."/>
            <person name="Lipzen A."/>
            <person name="Chen C."/>
            <person name="Yanf M."/>
            <person name="Daum C."/>
            <person name="Ng V."/>
            <person name="Clum A."/>
            <person name="Steindorff A."/>
            <person name="Ohm R."/>
            <person name="Martin F."/>
            <person name="Silar P."/>
            <person name="Natvig D."/>
            <person name="Lalanne C."/>
            <person name="Gautier V."/>
            <person name="Ament-velasquez S.L."/>
            <person name="Kruys A."/>
            <person name="Hutchinson M.I."/>
            <person name="Powell A.J."/>
            <person name="Barry K."/>
            <person name="Miller A.N."/>
            <person name="Grigoriev I.V."/>
            <person name="Debuchy R."/>
            <person name="Gladieux P."/>
            <person name="Thoren M.H."/>
            <person name="Johannesson H."/>
        </authorList>
    </citation>
    <scope>NUCLEOTIDE SEQUENCE</scope>
    <source>
        <strain evidence="2">SMH2392-1A</strain>
    </source>
</reference>
<dbReference type="GeneID" id="85316835"/>
<gene>
    <name evidence="2" type="ORF">B0T26DRAFT_171536</name>
</gene>
<sequence>MGSDFNSSTCSARLAPSFVVRDGVDFNCWRRRDCYITNFVAYYYGPGKPAVTDDAPCLGNFLGCHVSWWFLLEPVSRKLKEPLHQHKCQYSDSPQQDHEEFFFFFFFFLHGLCDSTVIVPVFFSAAHCQQRAIHFEPSVDLPVPPPAQPPAEGSRCCCSPSLGLDCGTNTTALRCSSVQYAIEHTTADSCAALIVEPLNKGGKNRHAKKTPQGTA</sequence>
<name>A0AA40B6G7_9PEZI</name>
<dbReference type="Proteomes" id="UP001172101">
    <property type="component" value="Unassembled WGS sequence"/>
</dbReference>
<evidence type="ECO:0000313" key="2">
    <source>
        <dbReference type="EMBL" id="KAK0728432.1"/>
    </source>
</evidence>
<comment type="caution">
    <text evidence="2">The sequence shown here is derived from an EMBL/GenBank/DDBJ whole genome shotgun (WGS) entry which is preliminary data.</text>
</comment>
<evidence type="ECO:0000313" key="3">
    <source>
        <dbReference type="Proteomes" id="UP001172101"/>
    </source>
</evidence>
<dbReference type="EMBL" id="JAUIRO010000002">
    <property type="protein sequence ID" value="KAK0728432.1"/>
    <property type="molecule type" value="Genomic_DNA"/>
</dbReference>
<keyword evidence="3" id="KW-1185">Reference proteome</keyword>
<keyword evidence="1" id="KW-0812">Transmembrane</keyword>
<keyword evidence="1" id="KW-0472">Membrane</keyword>
<organism evidence="2 3">
    <name type="scientific">Lasiosphaeria miniovina</name>
    <dbReference type="NCBI Taxonomy" id="1954250"/>
    <lineage>
        <taxon>Eukaryota</taxon>
        <taxon>Fungi</taxon>
        <taxon>Dikarya</taxon>
        <taxon>Ascomycota</taxon>
        <taxon>Pezizomycotina</taxon>
        <taxon>Sordariomycetes</taxon>
        <taxon>Sordariomycetidae</taxon>
        <taxon>Sordariales</taxon>
        <taxon>Lasiosphaeriaceae</taxon>
        <taxon>Lasiosphaeria</taxon>
    </lineage>
</organism>
<keyword evidence="1" id="KW-1133">Transmembrane helix</keyword>
<accession>A0AA40B6G7</accession>
<feature type="transmembrane region" description="Helical" evidence="1">
    <location>
        <begin position="101"/>
        <end position="123"/>
    </location>
</feature>
<evidence type="ECO:0000256" key="1">
    <source>
        <dbReference type="SAM" id="Phobius"/>
    </source>
</evidence>